<evidence type="ECO:0000313" key="6">
    <source>
        <dbReference type="Proteomes" id="UP000887565"/>
    </source>
</evidence>
<keyword evidence="1" id="KW-0245">EGF-like domain</keyword>
<dbReference type="AlphaFoldDB" id="A0A915JPC3"/>
<proteinExistence type="predicted"/>
<keyword evidence="3" id="KW-0677">Repeat</keyword>
<keyword evidence="6" id="KW-1185">Reference proteome</keyword>
<accession>A0A915JPC3</accession>
<protein>
    <submittedName>
        <fullName evidence="7">Notch ligand N-terminal domain-containing protein</fullName>
    </submittedName>
</protein>
<feature type="domain" description="Notch ligand N-terminal" evidence="5">
    <location>
        <begin position="15"/>
        <end position="124"/>
    </location>
</feature>
<keyword evidence="4" id="KW-1133">Transmembrane helix</keyword>
<dbReference type="Pfam" id="PF07657">
    <property type="entry name" value="MNNL"/>
    <property type="match status" value="1"/>
</dbReference>
<reference evidence="7" key="1">
    <citation type="submission" date="2022-11" db="UniProtKB">
        <authorList>
            <consortium name="WormBaseParasite"/>
        </authorList>
    </citation>
    <scope>IDENTIFICATION</scope>
</reference>
<dbReference type="GO" id="GO:0016020">
    <property type="term" value="C:membrane"/>
    <property type="evidence" value="ECO:0007669"/>
    <property type="project" value="UniProtKB-SubCell"/>
</dbReference>
<evidence type="ECO:0000259" key="5">
    <source>
        <dbReference type="Pfam" id="PF07657"/>
    </source>
</evidence>
<dbReference type="InterPro" id="IPR011651">
    <property type="entry name" value="Notch_ligand_N"/>
</dbReference>
<evidence type="ECO:0000313" key="7">
    <source>
        <dbReference type="WBParaSite" id="nRc.2.0.1.t27937-RA"/>
    </source>
</evidence>
<evidence type="ECO:0000256" key="1">
    <source>
        <dbReference type="ARBA" id="ARBA00022536"/>
    </source>
</evidence>
<organism evidence="6 7">
    <name type="scientific">Romanomermis culicivorax</name>
    <name type="common">Nematode worm</name>
    <dbReference type="NCBI Taxonomy" id="13658"/>
    <lineage>
        <taxon>Eukaryota</taxon>
        <taxon>Metazoa</taxon>
        <taxon>Ecdysozoa</taxon>
        <taxon>Nematoda</taxon>
        <taxon>Enoplea</taxon>
        <taxon>Dorylaimia</taxon>
        <taxon>Mermithida</taxon>
        <taxon>Mermithoidea</taxon>
        <taxon>Mermithidae</taxon>
        <taxon>Romanomermis</taxon>
    </lineage>
</organism>
<keyword evidence="4" id="KW-0472">Membrane</keyword>
<keyword evidence="2" id="KW-0812">Transmembrane</keyword>
<dbReference type="GO" id="GO:0007219">
    <property type="term" value="P:Notch signaling pathway"/>
    <property type="evidence" value="ECO:0007669"/>
    <property type="project" value="InterPro"/>
</dbReference>
<dbReference type="WBParaSite" id="nRc.2.0.1.t27937-RA">
    <property type="protein sequence ID" value="nRc.2.0.1.t27937-RA"/>
    <property type="gene ID" value="nRc.2.0.1.g27937"/>
</dbReference>
<evidence type="ECO:0000256" key="2">
    <source>
        <dbReference type="ARBA" id="ARBA00022692"/>
    </source>
</evidence>
<evidence type="ECO:0000256" key="4">
    <source>
        <dbReference type="ARBA" id="ARBA00022989"/>
    </source>
</evidence>
<dbReference type="Gene3D" id="2.60.40.3510">
    <property type="match status" value="1"/>
</dbReference>
<dbReference type="Proteomes" id="UP000887565">
    <property type="component" value="Unplaced"/>
</dbReference>
<name>A0A915JPC3_ROMCU</name>
<sequence length="139" mass="15573">MIKAKICMSTYCETSGVVEIHMFSIENRCGRLSDGTLCLNRGLKTNDSMNCPALCNIFVDVCLQPYDEKVRQPYSWCPYGNGSSQDGYLTVEHHHQGQQGQETGSEDSNFHKPSIVIPFTFAWPVLTAVTSKSFIKELN</sequence>
<evidence type="ECO:0000256" key="3">
    <source>
        <dbReference type="ARBA" id="ARBA00022737"/>
    </source>
</evidence>